<evidence type="ECO:0000256" key="19">
    <source>
        <dbReference type="SAM" id="Phobius"/>
    </source>
</evidence>
<keyword evidence="9 17" id="KW-0067">ATP-binding</keyword>
<name>A0A1F6EK23_9BACT</name>
<dbReference type="PANTHER" id="PTHR34299:SF1">
    <property type="entry name" value="DIACYLGLYCEROL KINASE"/>
    <property type="match status" value="1"/>
</dbReference>
<keyword evidence="7 17" id="KW-0547">Nucleotide-binding</keyword>
<dbReference type="AlphaFoldDB" id="A0A1F6EK23"/>
<evidence type="ECO:0000256" key="15">
    <source>
        <dbReference type="PIRSR" id="PIRSR600829-1"/>
    </source>
</evidence>
<dbReference type="GO" id="GO:0005524">
    <property type="term" value="F:ATP binding"/>
    <property type="evidence" value="ECO:0007669"/>
    <property type="project" value="UniProtKB-KW"/>
</dbReference>
<keyword evidence="6 19" id="KW-0812">Transmembrane</keyword>
<protein>
    <recommendedName>
        <fullName evidence="22">Diacylglycerol kinase</fullName>
    </recommendedName>
</protein>
<gene>
    <name evidence="20" type="ORF">A3A40_02245</name>
</gene>
<evidence type="ECO:0000256" key="18">
    <source>
        <dbReference type="PIRSR" id="PIRSR600829-4"/>
    </source>
</evidence>
<evidence type="ECO:0000256" key="7">
    <source>
        <dbReference type="ARBA" id="ARBA00022741"/>
    </source>
</evidence>
<dbReference type="Proteomes" id="UP000178427">
    <property type="component" value="Unassembled WGS sequence"/>
</dbReference>
<evidence type="ECO:0000256" key="14">
    <source>
        <dbReference type="ARBA" id="ARBA00023264"/>
    </source>
</evidence>
<feature type="binding site" evidence="17">
    <location>
        <position position="23"/>
    </location>
    <ligand>
        <name>ATP</name>
        <dbReference type="ChEBI" id="CHEBI:30616"/>
    </ligand>
</feature>
<organism evidence="20 21">
    <name type="scientific">Candidatus Kaiserbacteria bacterium RIFCSPLOWO2_01_FULL_54_20</name>
    <dbReference type="NCBI Taxonomy" id="1798513"/>
    <lineage>
        <taxon>Bacteria</taxon>
        <taxon>Candidatus Kaiseribacteriota</taxon>
    </lineage>
</organism>
<feature type="transmembrane region" description="Helical" evidence="19">
    <location>
        <begin position="91"/>
        <end position="112"/>
    </location>
</feature>
<proteinExistence type="inferred from homology"/>
<dbReference type="PANTHER" id="PTHR34299">
    <property type="entry name" value="DIACYLGLYCEROL KINASE"/>
    <property type="match status" value="1"/>
</dbReference>
<evidence type="ECO:0000313" key="21">
    <source>
        <dbReference type="Proteomes" id="UP000178427"/>
    </source>
</evidence>
<comment type="caution">
    <text evidence="20">The sequence shown here is derived from an EMBL/GenBank/DDBJ whole genome shotgun (WGS) entry which is preliminary data.</text>
</comment>
<feature type="binding site" evidence="18">
    <location>
        <position position="23"/>
    </location>
    <ligand>
        <name>a divalent metal cation</name>
        <dbReference type="ChEBI" id="CHEBI:60240"/>
    </ligand>
</feature>
<dbReference type="InterPro" id="IPR036945">
    <property type="entry name" value="DAGK_sf"/>
</dbReference>
<evidence type="ECO:0000256" key="12">
    <source>
        <dbReference type="ARBA" id="ARBA00023136"/>
    </source>
</evidence>
<dbReference type="GO" id="GO:0005886">
    <property type="term" value="C:plasma membrane"/>
    <property type="evidence" value="ECO:0007669"/>
    <property type="project" value="UniProtKB-SubCell"/>
</dbReference>
<reference evidence="20 21" key="1">
    <citation type="journal article" date="2016" name="Nat. Commun.">
        <title>Thousands of microbial genomes shed light on interconnected biogeochemical processes in an aquifer system.</title>
        <authorList>
            <person name="Anantharaman K."/>
            <person name="Brown C.T."/>
            <person name="Hug L.A."/>
            <person name="Sharon I."/>
            <person name="Castelle C.J."/>
            <person name="Probst A.J."/>
            <person name="Thomas B.C."/>
            <person name="Singh A."/>
            <person name="Wilkins M.J."/>
            <person name="Karaoz U."/>
            <person name="Brodie E.L."/>
            <person name="Williams K.H."/>
            <person name="Hubbard S.S."/>
            <person name="Banfield J.F."/>
        </authorList>
    </citation>
    <scope>NUCLEOTIDE SEQUENCE [LARGE SCALE GENOMIC DNA]</scope>
</reference>
<evidence type="ECO:0000256" key="10">
    <source>
        <dbReference type="ARBA" id="ARBA00022989"/>
    </source>
</evidence>
<feature type="binding site" evidence="18">
    <location>
        <position position="71"/>
    </location>
    <ligand>
        <name>a divalent metal cation</name>
        <dbReference type="ChEBI" id="CHEBI:60240"/>
    </ligand>
</feature>
<evidence type="ECO:0000256" key="4">
    <source>
        <dbReference type="ARBA" id="ARBA00022516"/>
    </source>
</evidence>
<comment type="similarity">
    <text evidence="2">Belongs to the bacterial diacylglycerol kinase family.</text>
</comment>
<evidence type="ECO:0000256" key="2">
    <source>
        <dbReference type="ARBA" id="ARBA00005967"/>
    </source>
</evidence>
<evidence type="ECO:0000256" key="13">
    <source>
        <dbReference type="ARBA" id="ARBA00023209"/>
    </source>
</evidence>
<comment type="cofactor">
    <cofactor evidence="18">
        <name>Mg(2+)</name>
        <dbReference type="ChEBI" id="CHEBI:18420"/>
    </cofactor>
    <text evidence="18">Mn(2+), Zn(2+), Cd(2+) and Co(2+) support activity to lesser extents.</text>
</comment>
<keyword evidence="5" id="KW-0808">Transferase</keyword>
<evidence type="ECO:0000256" key="5">
    <source>
        <dbReference type="ARBA" id="ARBA00022679"/>
    </source>
</evidence>
<feature type="binding site" evidence="16">
    <location>
        <position position="64"/>
    </location>
    <ligand>
        <name>substrate</name>
    </ligand>
</feature>
<keyword evidence="10 19" id="KW-1133">Transmembrane helix</keyword>
<evidence type="ECO:0000256" key="8">
    <source>
        <dbReference type="ARBA" id="ARBA00022777"/>
    </source>
</evidence>
<evidence type="ECO:0000256" key="9">
    <source>
        <dbReference type="ARBA" id="ARBA00022840"/>
    </source>
</evidence>
<evidence type="ECO:0000256" key="17">
    <source>
        <dbReference type="PIRSR" id="PIRSR600829-3"/>
    </source>
</evidence>
<evidence type="ECO:0000256" key="1">
    <source>
        <dbReference type="ARBA" id="ARBA00004651"/>
    </source>
</evidence>
<feature type="binding site" evidence="17">
    <location>
        <begin position="89"/>
        <end position="90"/>
    </location>
    <ligand>
        <name>ATP</name>
        <dbReference type="ChEBI" id="CHEBI:30616"/>
    </ligand>
</feature>
<feature type="active site" description="Proton acceptor" evidence="15">
    <location>
        <position position="64"/>
    </location>
</feature>
<keyword evidence="8" id="KW-0418">Kinase</keyword>
<dbReference type="Gene3D" id="1.10.287.3610">
    <property type="match status" value="1"/>
</dbReference>
<keyword evidence="4" id="KW-0444">Lipid biosynthesis</keyword>
<dbReference type="GO" id="GO:0008654">
    <property type="term" value="P:phospholipid biosynthetic process"/>
    <property type="evidence" value="ECO:0007669"/>
    <property type="project" value="UniProtKB-KW"/>
</dbReference>
<keyword evidence="14" id="KW-1208">Phospholipid metabolism</keyword>
<dbReference type="Pfam" id="PF01219">
    <property type="entry name" value="DAGK_prokar"/>
    <property type="match status" value="1"/>
</dbReference>
<comment type="subcellular location">
    <subcellularLocation>
        <location evidence="1">Cell membrane</location>
        <topology evidence="1">Multi-pass membrane protein</topology>
    </subcellularLocation>
</comment>
<dbReference type="InterPro" id="IPR000829">
    <property type="entry name" value="DAGK"/>
</dbReference>
<evidence type="ECO:0008006" key="22">
    <source>
        <dbReference type="Google" id="ProtNLM"/>
    </source>
</evidence>
<dbReference type="STRING" id="1798513.A3A40_02245"/>
<accession>A0A1F6EK23</accession>
<dbReference type="GO" id="GO:0046872">
    <property type="term" value="F:metal ion binding"/>
    <property type="evidence" value="ECO:0007669"/>
    <property type="project" value="UniProtKB-KW"/>
</dbReference>
<evidence type="ECO:0000313" key="20">
    <source>
        <dbReference type="EMBL" id="OGG73983.1"/>
    </source>
</evidence>
<keyword evidence="18" id="KW-0460">Magnesium</keyword>
<keyword evidence="12 19" id="KW-0472">Membrane</keyword>
<dbReference type="EMBL" id="MFMA01000017">
    <property type="protein sequence ID" value="OGG73983.1"/>
    <property type="molecule type" value="Genomic_DNA"/>
</dbReference>
<keyword evidence="13" id="KW-0594">Phospholipid biosynthesis</keyword>
<dbReference type="GO" id="GO:0016301">
    <property type="term" value="F:kinase activity"/>
    <property type="evidence" value="ECO:0007669"/>
    <property type="project" value="UniProtKB-KW"/>
</dbReference>
<dbReference type="CDD" id="cd14263">
    <property type="entry name" value="DAGK_IM_like"/>
    <property type="match status" value="1"/>
</dbReference>
<evidence type="ECO:0000256" key="3">
    <source>
        <dbReference type="ARBA" id="ARBA00022475"/>
    </source>
</evidence>
<keyword evidence="18" id="KW-0479">Metal-binding</keyword>
<keyword evidence="3" id="KW-1003">Cell membrane</keyword>
<evidence type="ECO:0000256" key="16">
    <source>
        <dbReference type="PIRSR" id="PIRSR600829-2"/>
    </source>
</evidence>
<feature type="binding site" evidence="17">
    <location>
        <position position="71"/>
    </location>
    <ligand>
        <name>ATP</name>
        <dbReference type="ChEBI" id="CHEBI:30616"/>
    </ligand>
</feature>
<evidence type="ECO:0000256" key="6">
    <source>
        <dbReference type="ARBA" id="ARBA00022692"/>
    </source>
</evidence>
<evidence type="ECO:0000256" key="11">
    <source>
        <dbReference type="ARBA" id="ARBA00023098"/>
    </source>
</evidence>
<keyword evidence="11" id="KW-0443">Lipid metabolism</keyword>
<sequence length="119" mass="13146">MLEKKIHNIRFAINGIKIAWQEEFSFKLEVCAALLISLLGWLLAISTAEWLIVIFMIGFVLSAEVFNTALEELCDKFQSDPDPHIAKIKDLAAAAVLLASAAAFVVGVIIFLPRFLSLV</sequence>